<feature type="transmembrane region" description="Helical" evidence="1">
    <location>
        <begin position="70"/>
        <end position="90"/>
    </location>
</feature>
<proteinExistence type="predicted"/>
<dbReference type="InterPro" id="IPR026267">
    <property type="entry name" value="YgjV"/>
</dbReference>
<dbReference type="OrthoDB" id="7858522at2"/>
<dbReference type="Proteomes" id="UP000037600">
    <property type="component" value="Unassembled WGS sequence"/>
</dbReference>
<feature type="transmembrane region" description="Helical" evidence="1">
    <location>
        <begin position="102"/>
        <end position="124"/>
    </location>
</feature>
<keyword evidence="1" id="KW-0472">Membrane</keyword>
<evidence type="ECO:0000256" key="1">
    <source>
        <dbReference type="SAM" id="Phobius"/>
    </source>
</evidence>
<dbReference type="InterPro" id="IPR019629">
    <property type="entry name" value="Uncharacterised_HI1736/YgjV"/>
</dbReference>
<dbReference type="PIRSF" id="PIRSF011443">
    <property type="entry name" value="YgjV"/>
    <property type="match status" value="1"/>
</dbReference>
<sequence>MPLDITSPAQILGLISFAFGIASFYQKDDFKLKLLMLMMLVIHGFHFFLLDAITSALICGVSILRTLFAMYSSSAKFALGFIGVYLIAGLSTSSSLLELTPMFAGIIGTYALICLKGIALRIGLMLGASIWLINNIAVGSIGGVLLEAVLVAVNISTIYRLYKDNSIAKEVALKAS</sequence>
<dbReference type="RefSeq" id="WP_048691210.1">
    <property type="nucleotide sequence ID" value="NZ_KQ130486.1"/>
</dbReference>
<name>A0A0J8GX14_9ALTE</name>
<evidence type="ECO:0000313" key="2">
    <source>
        <dbReference type="EMBL" id="KMT65809.1"/>
    </source>
</evidence>
<dbReference type="AlphaFoldDB" id="A0A0J8GX14"/>
<dbReference type="EMBL" id="LAZL01000009">
    <property type="protein sequence ID" value="KMT65809.1"/>
    <property type="molecule type" value="Genomic_DNA"/>
</dbReference>
<organism evidence="2 3">
    <name type="scientific">Catenovulum maritimum</name>
    <dbReference type="NCBI Taxonomy" id="1513271"/>
    <lineage>
        <taxon>Bacteria</taxon>
        <taxon>Pseudomonadati</taxon>
        <taxon>Pseudomonadota</taxon>
        <taxon>Gammaproteobacteria</taxon>
        <taxon>Alteromonadales</taxon>
        <taxon>Alteromonadaceae</taxon>
        <taxon>Catenovulum</taxon>
    </lineage>
</organism>
<reference evidence="2 3" key="1">
    <citation type="submission" date="2015-04" db="EMBL/GenBank/DDBJ databases">
        <title>Draft Genome Sequence of the Novel Agar-Digesting Marine Bacterium Q1.</title>
        <authorList>
            <person name="Li Y."/>
            <person name="Li D."/>
            <person name="Chen G."/>
            <person name="Du Z."/>
        </authorList>
    </citation>
    <scope>NUCLEOTIDE SEQUENCE [LARGE SCALE GENOMIC DNA]</scope>
    <source>
        <strain evidence="2 3">Q1</strain>
    </source>
</reference>
<dbReference type="Pfam" id="PF10688">
    <property type="entry name" value="Imp-YgjV"/>
    <property type="match status" value="1"/>
</dbReference>
<comment type="caution">
    <text evidence="2">The sequence shown here is derived from an EMBL/GenBank/DDBJ whole genome shotgun (WGS) entry which is preliminary data.</text>
</comment>
<dbReference type="STRING" id="1513271.XM47_07370"/>
<accession>A0A0J8GX14</accession>
<feature type="transmembrane region" description="Helical" evidence="1">
    <location>
        <begin position="130"/>
        <end position="153"/>
    </location>
</feature>
<keyword evidence="3" id="KW-1185">Reference proteome</keyword>
<gene>
    <name evidence="2" type="ORF">XM47_07370</name>
</gene>
<feature type="transmembrane region" description="Helical" evidence="1">
    <location>
        <begin position="37"/>
        <end position="64"/>
    </location>
</feature>
<keyword evidence="1" id="KW-1133">Transmembrane helix</keyword>
<protein>
    <submittedName>
        <fullName evidence="2">Uncharacterized protein</fullName>
    </submittedName>
</protein>
<feature type="transmembrane region" description="Helical" evidence="1">
    <location>
        <begin position="6"/>
        <end position="25"/>
    </location>
</feature>
<evidence type="ECO:0000313" key="3">
    <source>
        <dbReference type="Proteomes" id="UP000037600"/>
    </source>
</evidence>
<keyword evidence="1" id="KW-0812">Transmembrane</keyword>